<dbReference type="GO" id="GO:0004518">
    <property type="term" value="F:nuclease activity"/>
    <property type="evidence" value="ECO:0007669"/>
    <property type="project" value="UniProtKB-KW"/>
</dbReference>
<feature type="domain" description="VRR-NUC" evidence="4">
    <location>
        <begin position="4"/>
        <end position="106"/>
    </location>
</feature>
<dbReference type="Proteomes" id="UP000269499">
    <property type="component" value="Unassembled WGS sequence"/>
</dbReference>
<reference evidence="5 6" key="1">
    <citation type="submission" date="2018-06" db="EMBL/GenBank/DDBJ databases">
        <title>Extensive metabolic versatility and redundancy in microbially diverse, dynamic hydrothermal sediments.</title>
        <authorList>
            <person name="Dombrowski N."/>
            <person name="Teske A."/>
            <person name="Baker B.J."/>
        </authorList>
    </citation>
    <scope>NUCLEOTIDE SEQUENCE [LARGE SCALE GENOMIC DNA]</scope>
    <source>
        <strain evidence="5">B20_G2</strain>
    </source>
</reference>
<accession>A0A497EZK2</accession>
<dbReference type="EMBL" id="QMRA01000134">
    <property type="protein sequence ID" value="RLE52078.1"/>
    <property type="molecule type" value="Genomic_DNA"/>
</dbReference>
<dbReference type="Gene3D" id="3.40.1350.10">
    <property type="match status" value="1"/>
</dbReference>
<evidence type="ECO:0000259" key="4">
    <source>
        <dbReference type="SMART" id="SM00990"/>
    </source>
</evidence>
<sequence>MSDPTEQQEQVAVIGWLKANNVSFFAPPSSFFSSAKKDKRFFGMIGKLKSAGWSKGFPDLIIFLNGRTVFIEMKTLNTGVVSPAQKAWLEKLRSLGHDAYICKGADAAIEQINKCIQHGGEFWELGL</sequence>
<evidence type="ECO:0000256" key="2">
    <source>
        <dbReference type="ARBA" id="ARBA00022722"/>
    </source>
</evidence>
<dbReference type="AlphaFoldDB" id="A0A497EZK2"/>
<evidence type="ECO:0000313" key="6">
    <source>
        <dbReference type="Proteomes" id="UP000269499"/>
    </source>
</evidence>
<dbReference type="SMART" id="SM00990">
    <property type="entry name" value="VRR_NUC"/>
    <property type="match status" value="1"/>
</dbReference>
<name>A0A497EZK2_9CREN</name>
<dbReference type="GO" id="GO:0003676">
    <property type="term" value="F:nucleic acid binding"/>
    <property type="evidence" value="ECO:0007669"/>
    <property type="project" value="InterPro"/>
</dbReference>
<keyword evidence="3" id="KW-0378">Hydrolase</keyword>
<dbReference type="InterPro" id="IPR011856">
    <property type="entry name" value="tRNA_endonuc-like_dom_sf"/>
</dbReference>
<evidence type="ECO:0000313" key="5">
    <source>
        <dbReference type="EMBL" id="RLE52078.1"/>
    </source>
</evidence>
<comment type="caution">
    <text evidence="5">The sequence shown here is derived from an EMBL/GenBank/DDBJ whole genome shotgun (WGS) entry which is preliminary data.</text>
</comment>
<evidence type="ECO:0000256" key="1">
    <source>
        <dbReference type="ARBA" id="ARBA00001946"/>
    </source>
</evidence>
<proteinExistence type="predicted"/>
<comment type="cofactor">
    <cofactor evidence="1">
        <name>Mg(2+)</name>
        <dbReference type="ChEBI" id="CHEBI:18420"/>
    </cofactor>
</comment>
<gene>
    <name evidence="5" type="ORF">DRJ26_05090</name>
</gene>
<dbReference type="Pfam" id="PF08774">
    <property type="entry name" value="VRR_NUC"/>
    <property type="match status" value="1"/>
</dbReference>
<evidence type="ECO:0000256" key="3">
    <source>
        <dbReference type="ARBA" id="ARBA00022801"/>
    </source>
</evidence>
<organism evidence="5 6">
    <name type="scientific">Thermoproteota archaeon</name>
    <dbReference type="NCBI Taxonomy" id="2056631"/>
    <lineage>
        <taxon>Archaea</taxon>
        <taxon>Thermoproteota</taxon>
    </lineage>
</organism>
<dbReference type="GO" id="GO:0016788">
    <property type="term" value="F:hydrolase activity, acting on ester bonds"/>
    <property type="evidence" value="ECO:0007669"/>
    <property type="project" value="InterPro"/>
</dbReference>
<protein>
    <recommendedName>
        <fullName evidence="4">VRR-NUC domain-containing protein</fullName>
    </recommendedName>
</protein>
<dbReference type="InterPro" id="IPR014883">
    <property type="entry name" value="VRR_NUC"/>
</dbReference>
<keyword evidence="2" id="KW-0540">Nuclease</keyword>